<name>B6G933_9ACTN</name>
<feature type="domain" description="HTH arsR-type" evidence="4">
    <location>
        <begin position="109"/>
        <end position="207"/>
    </location>
</feature>
<dbReference type="PRINTS" id="PR00778">
    <property type="entry name" value="HTHARSR"/>
</dbReference>
<protein>
    <submittedName>
        <fullName evidence="5">Transcriptional regulator, ArsR family</fullName>
    </submittedName>
</protein>
<accession>B6G933</accession>
<dbReference type="STRING" id="445975.COLSTE_00574"/>
<reference evidence="5 6" key="2">
    <citation type="submission" date="2008-10" db="EMBL/GenBank/DDBJ databases">
        <authorList>
            <person name="Fulton L."/>
            <person name="Clifton S."/>
            <person name="Fulton B."/>
            <person name="Xu J."/>
            <person name="Minx P."/>
            <person name="Pepin K.H."/>
            <person name="Johnson M."/>
            <person name="Thiruvilangam P."/>
            <person name="Bhonagiri V."/>
            <person name="Nash W.E."/>
            <person name="Mardis E.R."/>
            <person name="Wilson R.K."/>
        </authorList>
    </citation>
    <scope>NUCLEOTIDE SEQUENCE [LARGE SCALE GENOMIC DNA]</scope>
    <source>
        <strain evidence="5 6">DSM 13279</strain>
    </source>
</reference>
<evidence type="ECO:0000313" key="6">
    <source>
        <dbReference type="Proteomes" id="UP000003560"/>
    </source>
</evidence>
<dbReference type="InterPro" id="IPR023485">
    <property type="entry name" value="Ptyr_pPase"/>
</dbReference>
<dbReference type="PROSITE" id="PS50987">
    <property type="entry name" value="HTH_ARSR_2"/>
    <property type="match status" value="1"/>
</dbReference>
<dbReference type="Gene3D" id="3.40.50.2300">
    <property type="match status" value="1"/>
</dbReference>
<dbReference type="InterPro" id="IPR036388">
    <property type="entry name" value="WH-like_DNA-bd_sf"/>
</dbReference>
<keyword evidence="6" id="KW-1185">Reference proteome</keyword>
<dbReference type="Gene3D" id="1.10.10.10">
    <property type="entry name" value="Winged helix-like DNA-binding domain superfamily/Winged helix DNA-binding domain"/>
    <property type="match status" value="1"/>
</dbReference>
<dbReference type="SMART" id="SM00418">
    <property type="entry name" value="HTH_ARSR"/>
    <property type="match status" value="1"/>
</dbReference>
<dbReference type="SUPFAM" id="SSF52788">
    <property type="entry name" value="Phosphotyrosine protein phosphatases I"/>
    <property type="match status" value="1"/>
</dbReference>
<dbReference type="Pfam" id="PF01451">
    <property type="entry name" value="LMWPc"/>
    <property type="match status" value="1"/>
</dbReference>
<evidence type="ECO:0000259" key="4">
    <source>
        <dbReference type="PROSITE" id="PS50987"/>
    </source>
</evidence>
<dbReference type="eggNOG" id="COG0640">
    <property type="taxonomic scope" value="Bacteria"/>
</dbReference>
<dbReference type="EMBL" id="ABXJ01000030">
    <property type="protein sequence ID" value="EEA91230.1"/>
    <property type="molecule type" value="Genomic_DNA"/>
</dbReference>
<proteinExistence type="predicted"/>
<dbReference type="InterPro" id="IPR051081">
    <property type="entry name" value="HTH_MetalResp_TranReg"/>
</dbReference>
<dbReference type="GO" id="GO:0003700">
    <property type="term" value="F:DNA-binding transcription factor activity"/>
    <property type="evidence" value="ECO:0007669"/>
    <property type="project" value="InterPro"/>
</dbReference>
<dbReference type="PANTHER" id="PTHR33154">
    <property type="entry name" value="TRANSCRIPTIONAL REGULATOR, ARSR FAMILY"/>
    <property type="match status" value="1"/>
</dbReference>
<evidence type="ECO:0000256" key="1">
    <source>
        <dbReference type="ARBA" id="ARBA00023015"/>
    </source>
</evidence>
<keyword evidence="2" id="KW-0238">DNA-binding</keyword>
<gene>
    <name evidence="5" type="ORF">COLSTE_00574</name>
</gene>
<dbReference type="Proteomes" id="UP000003560">
    <property type="component" value="Unassembled WGS sequence"/>
</dbReference>
<sequence>MAQALAADALIVYSAGTNPANRINPDAARLLASEFGIASDDLRPKALSQIPEPDILITMGCGVECPNLPAAYREDWGLEDPTGMSDRAFLHVMSAIRQRVIGLRARVIAGEFDRERLASNLKTLGDANRLRVIELLWDGEERCACSLLENLDITQPTLSHHMAALRDAGIVRTRKDGRWMHYQLDHDVLDAIAALLGQSLAYRVETNETT</sequence>
<evidence type="ECO:0000256" key="3">
    <source>
        <dbReference type="ARBA" id="ARBA00023163"/>
    </source>
</evidence>
<dbReference type="Pfam" id="PF01022">
    <property type="entry name" value="HTH_5"/>
    <property type="match status" value="1"/>
</dbReference>
<dbReference type="InterPro" id="IPR036390">
    <property type="entry name" value="WH_DNA-bd_sf"/>
</dbReference>
<dbReference type="SMART" id="SM00226">
    <property type="entry name" value="LMWPc"/>
    <property type="match status" value="1"/>
</dbReference>
<dbReference type="AlphaFoldDB" id="B6G933"/>
<organism evidence="5 6">
    <name type="scientific">Collinsella stercoris DSM 13279</name>
    <dbReference type="NCBI Taxonomy" id="445975"/>
    <lineage>
        <taxon>Bacteria</taxon>
        <taxon>Bacillati</taxon>
        <taxon>Actinomycetota</taxon>
        <taxon>Coriobacteriia</taxon>
        <taxon>Coriobacteriales</taxon>
        <taxon>Coriobacteriaceae</taxon>
        <taxon>Collinsella</taxon>
    </lineage>
</organism>
<dbReference type="InterPro" id="IPR001845">
    <property type="entry name" value="HTH_ArsR_DNA-bd_dom"/>
</dbReference>
<reference evidence="5 6" key="1">
    <citation type="submission" date="2008-10" db="EMBL/GenBank/DDBJ databases">
        <title>Draft genome sequence of Collinsella stercoris (DSM 13279).</title>
        <authorList>
            <person name="Sudarsanam P."/>
            <person name="Ley R."/>
            <person name="Guruge J."/>
            <person name="Turnbaugh P.J."/>
            <person name="Mahowald M."/>
            <person name="Liep D."/>
            <person name="Gordon J."/>
        </authorList>
    </citation>
    <scope>NUCLEOTIDE SEQUENCE [LARGE SCALE GENOMIC DNA]</scope>
    <source>
        <strain evidence="5 6">DSM 13279</strain>
    </source>
</reference>
<dbReference type="eggNOG" id="COG0394">
    <property type="taxonomic scope" value="Bacteria"/>
</dbReference>
<dbReference type="InterPro" id="IPR011991">
    <property type="entry name" value="ArsR-like_HTH"/>
</dbReference>
<dbReference type="SUPFAM" id="SSF46785">
    <property type="entry name" value="Winged helix' DNA-binding domain"/>
    <property type="match status" value="1"/>
</dbReference>
<keyword evidence="1" id="KW-0805">Transcription regulation</keyword>
<dbReference type="GO" id="GO:0003677">
    <property type="term" value="F:DNA binding"/>
    <property type="evidence" value="ECO:0007669"/>
    <property type="project" value="UniProtKB-KW"/>
</dbReference>
<evidence type="ECO:0000313" key="5">
    <source>
        <dbReference type="EMBL" id="EEA91230.1"/>
    </source>
</evidence>
<evidence type="ECO:0000256" key="2">
    <source>
        <dbReference type="ARBA" id="ARBA00023125"/>
    </source>
</evidence>
<dbReference type="PANTHER" id="PTHR33154:SF18">
    <property type="entry name" value="ARSENICAL RESISTANCE OPERON REPRESSOR"/>
    <property type="match status" value="1"/>
</dbReference>
<dbReference type="NCBIfam" id="NF033788">
    <property type="entry name" value="HTH_metalloreg"/>
    <property type="match status" value="1"/>
</dbReference>
<keyword evidence="3" id="KW-0804">Transcription</keyword>
<dbReference type="CDD" id="cd00090">
    <property type="entry name" value="HTH_ARSR"/>
    <property type="match status" value="1"/>
</dbReference>
<dbReference type="HOGENOM" id="CLU_1193172_0_0_11"/>
<dbReference type="InterPro" id="IPR036196">
    <property type="entry name" value="Ptyr_pPase_sf"/>
</dbReference>
<comment type="caution">
    <text evidence="5">The sequence shown here is derived from an EMBL/GenBank/DDBJ whole genome shotgun (WGS) entry which is preliminary data.</text>
</comment>